<gene>
    <name evidence="1" type="ORF">SCALOS_LOCUS7999</name>
</gene>
<proteinExistence type="predicted"/>
<evidence type="ECO:0000313" key="1">
    <source>
        <dbReference type="EMBL" id="CAG8631881.1"/>
    </source>
</evidence>
<organism evidence="1 2">
    <name type="scientific">Scutellospora calospora</name>
    <dbReference type="NCBI Taxonomy" id="85575"/>
    <lineage>
        <taxon>Eukaryota</taxon>
        <taxon>Fungi</taxon>
        <taxon>Fungi incertae sedis</taxon>
        <taxon>Mucoromycota</taxon>
        <taxon>Glomeromycotina</taxon>
        <taxon>Glomeromycetes</taxon>
        <taxon>Diversisporales</taxon>
        <taxon>Gigasporaceae</taxon>
        <taxon>Scutellospora</taxon>
    </lineage>
</organism>
<reference evidence="1" key="1">
    <citation type="submission" date="2021-06" db="EMBL/GenBank/DDBJ databases">
        <authorList>
            <person name="Kallberg Y."/>
            <person name="Tangrot J."/>
            <person name="Rosling A."/>
        </authorList>
    </citation>
    <scope>NUCLEOTIDE SEQUENCE</scope>
    <source>
        <strain evidence="1">AU212A</strain>
    </source>
</reference>
<keyword evidence="2" id="KW-1185">Reference proteome</keyword>
<dbReference type="Proteomes" id="UP000789860">
    <property type="component" value="Unassembled WGS sequence"/>
</dbReference>
<accession>A0ACA9N483</accession>
<comment type="caution">
    <text evidence="1">The sequence shown here is derived from an EMBL/GenBank/DDBJ whole genome shotgun (WGS) entry which is preliminary data.</text>
</comment>
<evidence type="ECO:0000313" key="2">
    <source>
        <dbReference type="Proteomes" id="UP000789860"/>
    </source>
</evidence>
<protein>
    <submittedName>
        <fullName evidence="1">1809_t:CDS:1</fullName>
    </submittedName>
</protein>
<dbReference type="EMBL" id="CAJVPM010019839">
    <property type="protein sequence ID" value="CAG8631881.1"/>
    <property type="molecule type" value="Genomic_DNA"/>
</dbReference>
<feature type="non-terminal residue" evidence="1">
    <location>
        <position position="1"/>
    </location>
</feature>
<name>A0ACA9N483_9GLOM</name>
<sequence>TVLLAMLGESSDITSRETLTPVFHEPESFDFFSSELPDIGSSDLFNPQERHINPKSIDLDIANALSILENMSDCEAEDIEQTAPSPSSVAEESWGEPTQQSPVYDSDDDDDDDMAREALSKMLAIYS</sequence>